<dbReference type="Proteomes" id="UP000315901">
    <property type="component" value="Unassembled WGS sequence"/>
</dbReference>
<evidence type="ECO:0000256" key="5">
    <source>
        <dbReference type="SAM" id="MobiDB-lite"/>
    </source>
</evidence>
<dbReference type="OrthoDB" id="398435at2"/>
<feature type="domain" description="Type I restriction modification DNA specificity" evidence="6">
    <location>
        <begin position="284"/>
        <end position="446"/>
    </location>
</feature>
<name>A0A501WIR6_9GAMM</name>
<feature type="coiled-coil region" evidence="4">
    <location>
        <begin position="198"/>
        <end position="225"/>
    </location>
</feature>
<gene>
    <name evidence="7" type="ORF">FJM67_15285</name>
</gene>
<dbReference type="PANTHER" id="PTHR30408">
    <property type="entry name" value="TYPE-1 RESTRICTION ENZYME ECOKI SPECIFICITY PROTEIN"/>
    <property type="match status" value="1"/>
</dbReference>
<accession>A0A501WIR6</accession>
<reference evidence="7 8" key="1">
    <citation type="submission" date="2019-06" db="EMBL/GenBank/DDBJ databases">
        <title>A novel bacterium of genus Marinomonas, isolated from coastal sand.</title>
        <authorList>
            <person name="Huang H."/>
            <person name="Mo K."/>
            <person name="Hu Y."/>
        </authorList>
    </citation>
    <scope>NUCLEOTIDE SEQUENCE [LARGE SCALE GENOMIC DNA]</scope>
    <source>
        <strain evidence="7 8">HB171799</strain>
    </source>
</reference>
<sequence>MTEQARSQGSRVNHQLATEVKQVPVGYKQTEVGVIPEDWGIVCMREIVKDHRLPSGIYKDKRLYSTGTKIIKLGDVFNFDEFRPECAQRVQLSENEIRAYSVEVDDIFLALASVKLEGVGKVMLVKELDEPTAYDHNVALIRVTAAMQSDYLAYLFKSAYVRKLVAQNATQVGTSFLKASTILGFALPLPSTKEQTAIANALSDVDALISELEKLIAKKKAIKTATMQQLLTGRTRLPQFALRDDGTPTNSSGTNLDSGTGGPKGEGHDGLRKGTKPSELGEIPADWEVVTLGDLVEICSGDSPSKFQFLTDGVPYFKVEQLNNGSVYADETPYYIQTSRVVRAGSIIFPKRGASILSNKIRVLKRDSFMDTNLMTLTCSSEMDEFYLHNQLLYRGLDSVADTTSIPQINNKHIYPYLIPFTVKEEQTAIATILSDMDAEIQALEQRLGKTRQIKQGMMQELLTGKTRLIKPSKEVIHE</sequence>
<dbReference type="Gene3D" id="1.10.287.1120">
    <property type="entry name" value="Bipartite methylase S protein"/>
    <property type="match status" value="2"/>
</dbReference>
<evidence type="ECO:0000256" key="4">
    <source>
        <dbReference type="SAM" id="Coils"/>
    </source>
</evidence>
<proteinExistence type="inferred from homology"/>
<keyword evidence="8" id="KW-1185">Reference proteome</keyword>
<evidence type="ECO:0000256" key="2">
    <source>
        <dbReference type="ARBA" id="ARBA00022747"/>
    </source>
</evidence>
<dbReference type="InterPro" id="IPR000055">
    <property type="entry name" value="Restrct_endonuc_typeI_TRD"/>
</dbReference>
<dbReference type="GO" id="GO:0003677">
    <property type="term" value="F:DNA binding"/>
    <property type="evidence" value="ECO:0007669"/>
    <property type="project" value="UniProtKB-KW"/>
</dbReference>
<dbReference type="InterPro" id="IPR044946">
    <property type="entry name" value="Restrct_endonuc_typeI_TRD_sf"/>
</dbReference>
<organism evidence="7 8">
    <name type="scientific">Maribrevibacterium harenarium</name>
    <dbReference type="NCBI Taxonomy" id="2589817"/>
    <lineage>
        <taxon>Bacteria</taxon>
        <taxon>Pseudomonadati</taxon>
        <taxon>Pseudomonadota</taxon>
        <taxon>Gammaproteobacteria</taxon>
        <taxon>Oceanospirillales</taxon>
        <taxon>Oceanospirillaceae</taxon>
        <taxon>Maribrevibacterium</taxon>
    </lineage>
</organism>
<protein>
    <recommendedName>
        <fullName evidence="6">Type I restriction modification DNA specificity domain-containing protein</fullName>
    </recommendedName>
</protein>
<comment type="caution">
    <text evidence="7">The sequence shown here is derived from an EMBL/GenBank/DDBJ whole genome shotgun (WGS) entry which is preliminary data.</text>
</comment>
<evidence type="ECO:0000313" key="8">
    <source>
        <dbReference type="Proteomes" id="UP000315901"/>
    </source>
</evidence>
<feature type="domain" description="Type I restriction modification DNA specificity" evidence="6">
    <location>
        <begin position="36"/>
        <end position="219"/>
    </location>
</feature>
<dbReference type="EMBL" id="VFRR01000048">
    <property type="protein sequence ID" value="TPE46971.1"/>
    <property type="molecule type" value="Genomic_DNA"/>
</dbReference>
<keyword evidence="4" id="KW-0175">Coiled coil</keyword>
<dbReference type="GO" id="GO:0009307">
    <property type="term" value="P:DNA restriction-modification system"/>
    <property type="evidence" value="ECO:0007669"/>
    <property type="project" value="UniProtKB-KW"/>
</dbReference>
<evidence type="ECO:0000256" key="3">
    <source>
        <dbReference type="ARBA" id="ARBA00023125"/>
    </source>
</evidence>
<dbReference type="RefSeq" id="WP_140591104.1">
    <property type="nucleotide sequence ID" value="NZ_VFRR01000048.1"/>
</dbReference>
<evidence type="ECO:0000313" key="7">
    <source>
        <dbReference type="EMBL" id="TPE46971.1"/>
    </source>
</evidence>
<keyword evidence="3" id="KW-0238">DNA-binding</keyword>
<feature type="compositionally biased region" description="Polar residues" evidence="5">
    <location>
        <begin position="247"/>
        <end position="258"/>
    </location>
</feature>
<dbReference type="AlphaFoldDB" id="A0A501WIR6"/>
<feature type="coiled-coil region" evidence="4">
    <location>
        <begin position="434"/>
        <end position="461"/>
    </location>
</feature>
<evidence type="ECO:0000256" key="1">
    <source>
        <dbReference type="ARBA" id="ARBA00010923"/>
    </source>
</evidence>
<dbReference type="Pfam" id="PF01420">
    <property type="entry name" value="Methylase_S"/>
    <property type="match status" value="2"/>
</dbReference>
<keyword evidence="2" id="KW-0680">Restriction system</keyword>
<dbReference type="PANTHER" id="PTHR30408:SF12">
    <property type="entry name" value="TYPE I RESTRICTION ENZYME MJAVIII SPECIFICITY SUBUNIT"/>
    <property type="match status" value="1"/>
</dbReference>
<comment type="similarity">
    <text evidence="1">Belongs to the type-I restriction system S methylase family.</text>
</comment>
<dbReference type="InterPro" id="IPR052021">
    <property type="entry name" value="Type-I_RS_S_subunit"/>
</dbReference>
<evidence type="ECO:0000259" key="6">
    <source>
        <dbReference type="Pfam" id="PF01420"/>
    </source>
</evidence>
<dbReference type="Gene3D" id="3.90.220.20">
    <property type="entry name" value="DNA methylase specificity domains"/>
    <property type="match status" value="2"/>
</dbReference>
<dbReference type="SUPFAM" id="SSF116734">
    <property type="entry name" value="DNA methylase specificity domain"/>
    <property type="match status" value="2"/>
</dbReference>
<feature type="region of interest" description="Disordered" evidence="5">
    <location>
        <begin position="241"/>
        <end position="279"/>
    </location>
</feature>